<reference evidence="1" key="1">
    <citation type="submission" date="2021-06" db="EMBL/GenBank/DDBJ databases">
        <title>Parelaphostrongylus tenuis whole genome reference sequence.</title>
        <authorList>
            <person name="Garwood T.J."/>
            <person name="Larsen P.A."/>
            <person name="Fountain-Jones N.M."/>
            <person name="Garbe J.R."/>
            <person name="Macchietto M.G."/>
            <person name="Kania S.A."/>
            <person name="Gerhold R.W."/>
            <person name="Richards J.E."/>
            <person name="Wolf T.M."/>
        </authorList>
    </citation>
    <scope>NUCLEOTIDE SEQUENCE</scope>
    <source>
        <strain evidence="1">MNPRO001-30</strain>
        <tissue evidence="1">Meninges</tissue>
    </source>
</reference>
<sequence length="61" mass="6977">MGGLVRSMDWSFAIYGPTTTRVERLQLLILKWQEANDAEHLALLGQEVQAALNRFDMMINL</sequence>
<accession>A0AAD5R8J7</accession>
<name>A0AAD5R8J7_PARTN</name>
<dbReference type="AlphaFoldDB" id="A0AAD5R8J7"/>
<organism evidence="1 2">
    <name type="scientific">Parelaphostrongylus tenuis</name>
    <name type="common">Meningeal worm</name>
    <dbReference type="NCBI Taxonomy" id="148309"/>
    <lineage>
        <taxon>Eukaryota</taxon>
        <taxon>Metazoa</taxon>
        <taxon>Ecdysozoa</taxon>
        <taxon>Nematoda</taxon>
        <taxon>Chromadorea</taxon>
        <taxon>Rhabditida</taxon>
        <taxon>Rhabditina</taxon>
        <taxon>Rhabditomorpha</taxon>
        <taxon>Strongyloidea</taxon>
        <taxon>Metastrongylidae</taxon>
        <taxon>Parelaphostrongylus</taxon>
    </lineage>
</organism>
<dbReference type="Proteomes" id="UP001196413">
    <property type="component" value="Unassembled WGS sequence"/>
</dbReference>
<protein>
    <submittedName>
        <fullName evidence="1">Uncharacterized protein</fullName>
    </submittedName>
</protein>
<keyword evidence="2" id="KW-1185">Reference proteome</keyword>
<gene>
    <name evidence="1" type="ORF">KIN20_033778</name>
</gene>
<evidence type="ECO:0000313" key="1">
    <source>
        <dbReference type="EMBL" id="KAJ1371773.1"/>
    </source>
</evidence>
<proteinExistence type="predicted"/>
<evidence type="ECO:0000313" key="2">
    <source>
        <dbReference type="Proteomes" id="UP001196413"/>
    </source>
</evidence>
<dbReference type="EMBL" id="JAHQIW010007040">
    <property type="protein sequence ID" value="KAJ1371773.1"/>
    <property type="molecule type" value="Genomic_DNA"/>
</dbReference>
<comment type="caution">
    <text evidence="1">The sequence shown here is derived from an EMBL/GenBank/DDBJ whole genome shotgun (WGS) entry which is preliminary data.</text>
</comment>